<reference evidence="2 3" key="1">
    <citation type="journal article" date="2024" name="Nat. Commun.">
        <title>Phylogenomics reveals the evolutionary origins of lichenization in chlorophyte algae.</title>
        <authorList>
            <person name="Puginier C."/>
            <person name="Libourel C."/>
            <person name="Otte J."/>
            <person name="Skaloud P."/>
            <person name="Haon M."/>
            <person name="Grisel S."/>
            <person name="Petersen M."/>
            <person name="Berrin J.G."/>
            <person name="Delaux P.M."/>
            <person name="Dal Grande F."/>
            <person name="Keller J."/>
        </authorList>
    </citation>
    <scope>NUCLEOTIDE SEQUENCE [LARGE SCALE GENOMIC DNA]</scope>
    <source>
        <strain evidence="2 3">SAG 2043</strain>
    </source>
</reference>
<accession>A0AAW1PKZ1</accession>
<comment type="caution">
    <text evidence="2">The sequence shown here is derived from an EMBL/GenBank/DDBJ whole genome shotgun (WGS) entry which is preliminary data.</text>
</comment>
<gene>
    <name evidence="2" type="ORF">WJX72_004754</name>
</gene>
<evidence type="ECO:0000313" key="2">
    <source>
        <dbReference type="EMBL" id="KAK9810096.1"/>
    </source>
</evidence>
<evidence type="ECO:0000256" key="1">
    <source>
        <dbReference type="SAM" id="MobiDB-lite"/>
    </source>
</evidence>
<keyword evidence="3" id="KW-1185">Reference proteome</keyword>
<evidence type="ECO:0000313" key="3">
    <source>
        <dbReference type="Proteomes" id="UP001489004"/>
    </source>
</evidence>
<sequence length="101" mass="11381">MAEDSRSAQEKKADLTTYMNERLRFYTNNPSDDIDGVKSEAVARWKFYLASEDADELNGKRLELLQTRTPGLGPDFREEANIGPPPKRTKNAATFQDKGKG</sequence>
<feature type="region of interest" description="Disordered" evidence="1">
    <location>
        <begin position="68"/>
        <end position="101"/>
    </location>
</feature>
<dbReference type="AlphaFoldDB" id="A0AAW1PKZ1"/>
<protein>
    <submittedName>
        <fullName evidence="2">Uncharacterized protein</fullName>
    </submittedName>
</protein>
<organism evidence="2 3">
    <name type="scientific">[Myrmecia] bisecta</name>
    <dbReference type="NCBI Taxonomy" id="41462"/>
    <lineage>
        <taxon>Eukaryota</taxon>
        <taxon>Viridiplantae</taxon>
        <taxon>Chlorophyta</taxon>
        <taxon>core chlorophytes</taxon>
        <taxon>Trebouxiophyceae</taxon>
        <taxon>Trebouxiales</taxon>
        <taxon>Trebouxiaceae</taxon>
        <taxon>Myrmecia</taxon>
    </lineage>
</organism>
<dbReference type="EMBL" id="JALJOR010000010">
    <property type="protein sequence ID" value="KAK9810096.1"/>
    <property type="molecule type" value="Genomic_DNA"/>
</dbReference>
<name>A0AAW1PKZ1_9CHLO</name>
<dbReference type="Proteomes" id="UP001489004">
    <property type="component" value="Unassembled WGS sequence"/>
</dbReference>
<proteinExistence type="predicted"/>